<dbReference type="EMBL" id="CAHR02000205">
    <property type="protein sequence ID" value="CCG84127.1"/>
    <property type="molecule type" value="Genomic_DNA"/>
</dbReference>
<keyword evidence="6" id="KW-1185">Reference proteome</keyword>
<feature type="compositionally biased region" description="Polar residues" evidence="3">
    <location>
        <begin position="1"/>
        <end position="16"/>
    </location>
</feature>
<dbReference type="Pfam" id="PF00566">
    <property type="entry name" value="RabGAP-TBC"/>
    <property type="match status" value="1"/>
</dbReference>
<reference evidence="5 6" key="1">
    <citation type="journal article" date="2013" name="MBio">
        <title>Genome sequencing of the plant pathogen Taphrina deformans, the causal agent of peach leaf curl.</title>
        <authorList>
            <person name="Cisse O.H."/>
            <person name="Almeida J.M.G.C.F."/>
            <person name="Fonseca A."/>
            <person name="Kumar A.A."/>
            <person name="Salojaervi J."/>
            <person name="Overmyer K."/>
            <person name="Hauser P.M."/>
            <person name="Pagni M."/>
        </authorList>
    </citation>
    <scope>NUCLEOTIDE SEQUENCE [LARGE SCALE GENOMIC DNA]</scope>
    <source>
        <strain evidence="6">PYCC 5710 / ATCC 11124 / CBS 356.35 / IMI 108563 / JCM 9778 / NBRC 8474</strain>
    </source>
</reference>
<evidence type="ECO:0000313" key="6">
    <source>
        <dbReference type="Proteomes" id="UP000013776"/>
    </source>
</evidence>
<dbReference type="PANTHER" id="PTHR22957">
    <property type="entry name" value="TBC1 DOMAIN FAMILY MEMBER GTPASE-ACTIVATING PROTEIN"/>
    <property type="match status" value="1"/>
</dbReference>
<evidence type="ECO:0000259" key="4">
    <source>
        <dbReference type="PROSITE" id="PS50086"/>
    </source>
</evidence>
<feature type="region of interest" description="Disordered" evidence="3">
    <location>
        <begin position="1"/>
        <end position="78"/>
    </location>
</feature>
<feature type="compositionally biased region" description="Polar residues" evidence="3">
    <location>
        <begin position="24"/>
        <end position="38"/>
    </location>
</feature>
<dbReference type="Proteomes" id="UP000013776">
    <property type="component" value="Unassembled WGS sequence"/>
</dbReference>
<evidence type="ECO:0000256" key="1">
    <source>
        <dbReference type="ARBA" id="ARBA00004348"/>
    </source>
</evidence>
<dbReference type="Gene3D" id="1.10.472.80">
    <property type="entry name" value="Ypt/Rab-GAP domain of gyp1p, domain 3"/>
    <property type="match status" value="1"/>
</dbReference>
<name>R4XE48_TAPDE</name>
<dbReference type="SUPFAM" id="SSF47923">
    <property type="entry name" value="Ypt/Rab-GAP domain of gyp1p"/>
    <property type="match status" value="2"/>
</dbReference>
<dbReference type="SMART" id="SM00164">
    <property type="entry name" value="TBC"/>
    <property type="match status" value="1"/>
</dbReference>
<comment type="subcellular location">
    <subcellularLocation>
        <location evidence="1">Golgi apparatus</location>
        <location evidence="1">Golgi stack</location>
    </subcellularLocation>
</comment>
<dbReference type="Gene3D" id="1.10.8.270">
    <property type="entry name" value="putative rabgap domain of human tbc1 domain family member 14 like domains"/>
    <property type="match status" value="1"/>
</dbReference>
<dbReference type="OrthoDB" id="26371at2759"/>
<dbReference type="InterPro" id="IPR000195">
    <property type="entry name" value="Rab-GAP-TBC_dom"/>
</dbReference>
<protein>
    <recommendedName>
        <fullName evidence="4">Rab-GAP TBC domain-containing protein</fullName>
    </recommendedName>
</protein>
<evidence type="ECO:0000256" key="3">
    <source>
        <dbReference type="SAM" id="MobiDB-lite"/>
    </source>
</evidence>
<dbReference type="AlphaFoldDB" id="R4XE48"/>
<dbReference type="PROSITE" id="PS50086">
    <property type="entry name" value="TBC_RABGAP"/>
    <property type="match status" value="1"/>
</dbReference>
<dbReference type="FunFam" id="1.10.10.750:FF:000007">
    <property type="entry name" value="TBC1 domain family member"/>
    <property type="match status" value="1"/>
</dbReference>
<gene>
    <name evidence="5" type="ORF">TAPDE_004517</name>
</gene>
<organism evidence="5 6">
    <name type="scientific">Taphrina deformans (strain PYCC 5710 / ATCC 11124 / CBS 356.35 / IMI 108563 / JCM 9778 / NBRC 8474)</name>
    <name type="common">Peach leaf curl fungus</name>
    <name type="synonym">Lalaria deformans</name>
    <dbReference type="NCBI Taxonomy" id="1097556"/>
    <lineage>
        <taxon>Eukaryota</taxon>
        <taxon>Fungi</taxon>
        <taxon>Dikarya</taxon>
        <taxon>Ascomycota</taxon>
        <taxon>Taphrinomycotina</taxon>
        <taxon>Taphrinomycetes</taxon>
        <taxon>Taphrinales</taxon>
        <taxon>Taphrinaceae</taxon>
        <taxon>Taphrina</taxon>
    </lineage>
</organism>
<dbReference type="VEuPathDB" id="FungiDB:TAPDE_004517"/>
<keyword evidence="2" id="KW-0343">GTPase activation</keyword>
<dbReference type="GO" id="GO:0005795">
    <property type="term" value="C:Golgi stack"/>
    <property type="evidence" value="ECO:0007669"/>
    <property type="project" value="UniProtKB-SubCell"/>
</dbReference>
<feature type="compositionally biased region" description="Polar residues" evidence="3">
    <location>
        <begin position="45"/>
        <end position="78"/>
    </location>
</feature>
<comment type="caution">
    <text evidence="5">The sequence shown here is derived from an EMBL/GenBank/DDBJ whole genome shotgun (WGS) entry which is preliminary data.</text>
</comment>
<dbReference type="PANTHER" id="PTHR22957:SF26">
    <property type="entry name" value="LD44506P"/>
    <property type="match status" value="1"/>
</dbReference>
<dbReference type="GO" id="GO:0071889">
    <property type="term" value="F:14-3-3 protein binding"/>
    <property type="evidence" value="ECO:0007669"/>
    <property type="project" value="UniProtKB-ARBA"/>
</dbReference>
<dbReference type="FunFam" id="1.10.472.80:FF:000001">
    <property type="entry name" value="TBC1 domain family member 22B"/>
    <property type="match status" value="1"/>
</dbReference>
<sequence>MKQMVQLSSSDPSNPSVLGPQVRKLSNPSGLHRSSSIGNVYGASYSHTDLPSLQHSANLSRTSTPNPLGSSKHSKPSTKLNNLLQETEDDWASDLDDGFRAAERRRQMLIKSIEHRPSSFESVSLAPLKKTHSFPHYPVPQTKGGLRPHCSEIMTDPGKLCDSKYHASKATQTSDIEDNDGLKEAKAGKSSRLDRFKRILTAPNIDLSALRKLAWNGVPEELRPMVWQLLLGYLPLAQSHRITTLQRKRKEYVDAVHETFGEKAGSEKGHRKTSSFVKGLDQAVWHQIHIDVPRTNPLIRLYQFPATQRSLERILYIWALRHPASGYVQGINDLLTPFYQVFLGAYLDCPVDNYDPAELPTELQYAVEADSYWCLSKLLDGIQDNYIHSQPGIIRQVNHLRELTQRIDTPLVSHLESENIEFIQFSFRWMNCLLMRELSISCVTRMWDTYLSEPNGFSDFHLYVCTAFLVKFSAHLQTLEFQEIMIYIQNLPTQEWTDQDVEMLLSEAYLWKSLWSRSPNFARR</sequence>
<accession>R4XE48</accession>
<evidence type="ECO:0000313" key="5">
    <source>
        <dbReference type="EMBL" id="CCG84127.1"/>
    </source>
</evidence>
<evidence type="ECO:0000256" key="2">
    <source>
        <dbReference type="ARBA" id="ARBA00022468"/>
    </source>
</evidence>
<dbReference type="STRING" id="1097556.R4XE48"/>
<dbReference type="Gene3D" id="1.10.10.750">
    <property type="entry name" value="Ypt/Rab-GAP domain of gyp1p, domain 1"/>
    <property type="match status" value="1"/>
</dbReference>
<proteinExistence type="predicted"/>
<feature type="domain" description="Rab-GAP TBC" evidence="4">
    <location>
        <begin position="217"/>
        <end position="454"/>
    </location>
</feature>
<dbReference type="FunFam" id="1.10.8.270:FF:000004">
    <property type="entry name" value="TBC1 domain family, member 22B"/>
    <property type="match status" value="1"/>
</dbReference>
<dbReference type="InterPro" id="IPR035969">
    <property type="entry name" value="Rab-GAP_TBC_sf"/>
</dbReference>
<dbReference type="GO" id="GO:0005096">
    <property type="term" value="F:GTPase activator activity"/>
    <property type="evidence" value="ECO:0007669"/>
    <property type="project" value="UniProtKB-KW"/>
</dbReference>
<dbReference type="eggNOG" id="KOG1092">
    <property type="taxonomic scope" value="Eukaryota"/>
</dbReference>